<dbReference type="InterPro" id="IPR001005">
    <property type="entry name" value="SANT/Myb"/>
</dbReference>
<comment type="caution">
    <text evidence="3">The sequence shown here is derived from an EMBL/GenBank/DDBJ whole genome shotgun (WGS) entry which is preliminary data.</text>
</comment>
<dbReference type="SMART" id="SM00717">
    <property type="entry name" value="SANT"/>
    <property type="match status" value="1"/>
</dbReference>
<feature type="region of interest" description="Disordered" evidence="1">
    <location>
        <begin position="1"/>
        <end position="124"/>
    </location>
</feature>
<feature type="compositionally biased region" description="Gly residues" evidence="1">
    <location>
        <begin position="794"/>
        <end position="803"/>
    </location>
</feature>
<feature type="compositionally biased region" description="Pro residues" evidence="1">
    <location>
        <begin position="25"/>
        <end position="34"/>
    </location>
</feature>
<gene>
    <name evidence="3" type="ORF">LTR62_007439</name>
</gene>
<feature type="compositionally biased region" description="Basic and acidic residues" evidence="1">
    <location>
        <begin position="759"/>
        <end position="785"/>
    </location>
</feature>
<evidence type="ECO:0000259" key="2">
    <source>
        <dbReference type="SMART" id="SM00717"/>
    </source>
</evidence>
<name>A0AAN7YMI4_9PEZI</name>
<feature type="compositionally biased region" description="Basic and acidic residues" evidence="1">
    <location>
        <begin position="487"/>
        <end position="496"/>
    </location>
</feature>
<evidence type="ECO:0000256" key="1">
    <source>
        <dbReference type="SAM" id="MobiDB-lite"/>
    </source>
</evidence>
<dbReference type="InterPro" id="IPR039467">
    <property type="entry name" value="TFIIIB_B''_Myb"/>
</dbReference>
<reference evidence="3" key="1">
    <citation type="submission" date="2023-08" db="EMBL/GenBank/DDBJ databases">
        <title>Black Yeasts Isolated from many extreme environments.</title>
        <authorList>
            <person name="Coleine C."/>
            <person name="Stajich J.E."/>
            <person name="Selbmann L."/>
        </authorList>
    </citation>
    <scope>NUCLEOTIDE SEQUENCE</scope>
    <source>
        <strain evidence="3">CCFEE 5401</strain>
    </source>
</reference>
<dbReference type="InterPro" id="IPR009057">
    <property type="entry name" value="Homeodomain-like_sf"/>
</dbReference>
<feature type="compositionally biased region" description="Basic and acidic residues" evidence="1">
    <location>
        <begin position="451"/>
        <end position="460"/>
    </location>
</feature>
<dbReference type="Proteomes" id="UP001310890">
    <property type="component" value="Unassembled WGS sequence"/>
</dbReference>
<dbReference type="SUPFAM" id="SSF46689">
    <property type="entry name" value="Homeodomain-like"/>
    <property type="match status" value="1"/>
</dbReference>
<dbReference type="GO" id="GO:0070898">
    <property type="term" value="P:RNA polymerase III preinitiation complex assembly"/>
    <property type="evidence" value="ECO:0007669"/>
    <property type="project" value="TreeGrafter"/>
</dbReference>
<feature type="compositionally biased region" description="Acidic residues" evidence="1">
    <location>
        <begin position="404"/>
        <end position="427"/>
    </location>
</feature>
<accession>A0AAN7YMI4</accession>
<dbReference type="Gene3D" id="1.10.10.60">
    <property type="entry name" value="Homeodomain-like"/>
    <property type="match status" value="1"/>
</dbReference>
<organism evidence="3 4">
    <name type="scientific">Meristemomyces frigidus</name>
    <dbReference type="NCBI Taxonomy" id="1508187"/>
    <lineage>
        <taxon>Eukaryota</taxon>
        <taxon>Fungi</taxon>
        <taxon>Dikarya</taxon>
        <taxon>Ascomycota</taxon>
        <taxon>Pezizomycotina</taxon>
        <taxon>Dothideomycetes</taxon>
        <taxon>Dothideomycetidae</taxon>
        <taxon>Mycosphaerellales</taxon>
        <taxon>Teratosphaeriaceae</taxon>
        <taxon>Meristemomyces</taxon>
    </lineage>
</organism>
<dbReference type="GO" id="GO:0001156">
    <property type="term" value="F:TFIIIC-class transcription factor complex binding"/>
    <property type="evidence" value="ECO:0007669"/>
    <property type="project" value="TreeGrafter"/>
</dbReference>
<feature type="compositionally biased region" description="Pro residues" evidence="1">
    <location>
        <begin position="86"/>
        <end position="117"/>
    </location>
</feature>
<dbReference type="EMBL" id="JAVRRL010000007">
    <property type="protein sequence ID" value="KAK5116765.1"/>
    <property type="molecule type" value="Genomic_DNA"/>
</dbReference>
<feature type="compositionally biased region" description="Pro residues" evidence="1">
    <location>
        <begin position="42"/>
        <end position="60"/>
    </location>
</feature>
<sequence>MSQFISSGVSGKKVAPKAPVRRRPAPPAAPPKPGPVVEKPKQPTPPPPPSDRTGPPPPSSPSTHQVPIPEDVPSRIQLSSIRKEPSPPPRDPTPPARNPTPPPATREPTPPTFPPAPIKDILIGPPARIATLDVTDIGQVIPAPVTPALSASRDPRTAATACHTAVSTSETQVSDATPAQSSDRPVQQPNKRKSNIQSGESAVKRQKRSSGRSNDTAQARIDATELTQAAVTPPLAVELIRPAAPAAVVTRTRIGKVTKAPLKSASRGAISVASKSSSEAGPTVAPKKARSKTQKQALSEEIVREESDEDLPEGAVVAATAAKPKTKQPRKKKAAPAENNNVLPGDSVEAMSVQKAETKKPRKRKAAANPADAEATGRDGVVDPALKPKTQRKKVVPLVRQHTDDEEAQAEDLPDAEDADASDESSDPELHTINPESVQMYDMTKKTKYGKVSERERKMAEIDWVEVKRKRMEEVLRIENPPQCEEEAAKEKEKGKGKGKRRGRPKASADAVETTGGADSTAGNEDNEDNNDRISPAPSSESDGPREAPATGVQFKLVNGQIVEDETSLQINRPESGLTGTAGALDGVIEEDNDLTQRLHRFTYLNDRKREPTARVPHWRAKSDPWGEEDTERFYEELARWGTDFQLIAAMFPGKTRQMVKLKFNREEKLDVTRIGDALLGKFTKSNILPLLTAPSQDGTAASTRTIISKPQMSLAAYAEATGRPLADFEKYKDYEHAQAEMREAFREREADAHRAIEEEKELNRQAKIAAERQFKARKEVEGRRGRGRRKRGGMGTLGGGSG</sequence>
<dbReference type="PANTHER" id="PTHR22929">
    <property type="entry name" value="RNA POLYMERASE III TRANSCRIPTION INITIATION FACTOR B"/>
    <property type="match status" value="1"/>
</dbReference>
<feature type="compositionally biased region" description="Basic residues" evidence="1">
    <location>
        <begin position="324"/>
        <end position="334"/>
    </location>
</feature>
<dbReference type="PANTHER" id="PTHR22929:SF0">
    <property type="entry name" value="TRANSCRIPTION FACTOR TFIIIB COMPONENT B'' HOMOLOG"/>
    <property type="match status" value="1"/>
</dbReference>
<dbReference type="PRINTS" id="PR01217">
    <property type="entry name" value="PRICHEXTENSN"/>
</dbReference>
<dbReference type="CDD" id="cd00167">
    <property type="entry name" value="SANT"/>
    <property type="match status" value="1"/>
</dbReference>
<feature type="domain" description="Myb-like" evidence="2">
    <location>
        <begin position="622"/>
        <end position="670"/>
    </location>
</feature>
<dbReference type="GO" id="GO:0000126">
    <property type="term" value="C:transcription factor TFIIIB complex"/>
    <property type="evidence" value="ECO:0007669"/>
    <property type="project" value="TreeGrafter"/>
</dbReference>
<dbReference type="Pfam" id="PF15963">
    <property type="entry name" value="Myb_DNA-bind_7"/>
    <property type="match status" value="1"/>
</dbReference>
<dbReference type="AlphaFoldDB" id="A0AAN7YMI4"/>
<feature type="region of interest" description="Disordered" evidence="1">
    <location>
        <begin position="146"/>
        <end position="235"/>
    </location>
</feature>
<protein>
    <recommendedName>
        <fullName evidence="2">Myb-like domain-containing protein</fullName>
    </recommendedName>
</protein>
<feature type="region of interest" description="Disordered" evidence="1">
    <location>
        <begin position="474"/>
        <end position="549"/>
    </location>
</feature>
<proteinExistence type="predicted"/>
<evidence type="ECO:0000313" key="3">
    <source>
        <dbReference type="EMBL" id="KAK5116765.1"/>
    </source>
</evidence>
<feature type="compositionally biased region" description="Polar residues" evidence="1">
    <location>
        <begin position="165"/>
        <end position="200"/>
    </location>
</feature>
<feature type="region of interest" description="Disordered" evidence="1">
    <location>
        <begin position="255"/>
        <end position="460"/>
    </location>
</feature>
<feature type="region of interest" description="Disordered" evidence="1">
    <location>
        <begin position="759"/>
        <end position="803"/>
    </location>
</feature>
<evidence type="ECO:0000313" key="4">
    <source>
        <dbReference type="Proteomes" id="UP001310890"/>
    </source>
</evidence>